<dbReference type="Pfam" id="PF06941">
    <property type="entry name" value="NT5C"/>
    <property type="match status" value="1"/>
</dbReference>
<name>A0ABT5VTA0_9BACT</name>
<evidence type="ECO:0000313" key="2">
    <source>
        <dbReference type="EMBL" id="MDE5418485.1"/>
    </source>
</evidence>
<dbReference type="EMBL" id="JAKJSC010000001">
    <property type="protein sequence ID" value="MDE5418485.1"/>
    <property type="molecule type" value="Genomic_DNA"/>
</dbReference>
<evidence type="ECO:0000256" key="1">
    <source>
        <dbReference type="ARBA" id="ARBA00009589"/>
    </source>
</evidence>
<comment type="caution">
    <text evidence="2">The sequence shown here is derived from an EMBL/GenBank/DDBJ whole genome shotgun (WGS) entry which is preliminary data.</text>
</comment>
<proteinExistence type="inferred from homology"/>
<gene>
    <name evidence="2" type="ORF">L3049_10735</name>
</gene>
<dbReference type="InterPro" id="IPR010708">
    <property type="entry name" value="5'(3')-deoxyribonucleotidase"/>
</dbReference>
<organism evidence="2 3">
    <name type="scientific">Paralabilibaculum antarcticum</name>
    <dbReference type="NCBI Taxonomy" id="2912572"/>
    <lineage>
        <taxon>Bacteria</taxon>
        <taxon>Pseudomonadati</taxon>
        <taxon>Bacteroidota</taxon>
        <taxon>Bacteroidia</taxon>
        <taxon>Marinilabiliales</taxon>
        <taxon>Marinifilaceae</taxon>
        <taxon>Paralabilibaculum</taxon>
    </lineage>
</organism>
<sequence>MKRNQIVFVDMDDVLCDFMGSYKAHVKRYPEMKYPQAQIDFFRNLEPLKGAVEAFRKLSELKDTEVYILSAPSEHNPLSYMEKRIWVENHLGFEAVKKLILSPNKALLKGDYLIDDYTEGKGQENFEGKLINFGSDEFPDWDSVLKYFSL</sequence>
<dbReference type="PANTHER" id="PTHR16504">
    <property type="entry name" value="5'(3')-DEOXYRIBONUCLEOTIDASE"/>
    <property type="match status" value="1"/>
</dbReference>
<dbReference type="InterPro" id="IPR023214">
    <property type="entry name" value="HAD_sf"/>
</dbReference>
<accession>A0ABT5VTA0</accession>
<evidence type="ECO:0000313" key="3">
    <source>
        <dbReference type="Proteomes" id="UP001528920"/>
    </source>
</evidence>
<reference evidence="2 3" key="1">
    <citation type="submission" date="2022-01" db="EMBL/GenBank/DDBJ databases">
        <title>Labilibaculum sp. nov, a marine bacterium isolated from Antarctica.</title>
        <authorList>
            <person name="Dai W."/>
        </authorList>
    </citation>
    <scope>NUCLEOTIDE SEQUENCE [LARGE SCALE GENOMIC DNA]</scope>
    <source>
        <strain evidence="2 3">DW002</strain>
    </source>
</reference>
<dbReference type="Gene3D" id="3.40.50.1000">
    <property type="entry name" value="HAD superfamily/HAD-like"/>
    <property type="match status" value="1"/>
</dbReference>
<dbReference type="InterPro" id="IPR036412">
    <property type="entry name" value="HAD-like_sf"/>
</dbReference>
<keyword evidence="3" id="KW-1185">Reference proteome</keyword>
<dbReference type="RefSeq" id="WP_275109810.1">
    <property type="nucleotide sequence ID" value="NZ_JAKJSC010000001.1"/>
</dbReference>
<dbReference type="PANTHER" id="PTHR16504:SF4">
    <property type="entry name" value="5'(3')-DEOXYRIBONUCLEOTIDASE"/>
    <property type="match status" value="1"/>
</dbReference>
<comment type="similarity">
    <text evidence="1">Belongs to the 5'(3')-deoxyribonucleotidase family.</text>
</comment>
<dbReference type="SUPFAM" id="SSF56784">
    <property type="entry name" value="HAD-like"/>
    <property type="match status" value="1"/>
</dbReference>
<protein>
    <submittedName>
        <fullName evidence="2">Uncharacterized protein</fullName>
    </submittedName>
</protein>
<dbReference type="Proteomes" id="UP001528920">
    <property type="component" value="Unassembled WGS sequence"/>
</dbReference>